<dbReference type="KEGG" id="lpb:SH83_12060"/>
<dbReference type="PANTHER" id="PTHR43390:SF1">
    <property type="entry name" value="CHLOROPLAST PROCESSING PEPTIDASE"/>
    <property type="match status" value="1"/>
</dbReference>
<dbReference type="Proteomes" id="UP000076882">
    <property type="component" value="Unassembled WGS sequence"/>
</dbReference>
<sequence length="207" mass="23439">MTAKVKVVLSWLLPIIIGLIIALLIRQFWFTVVKVDGDSMQPNLQNNQHVVAVKTSTIKRGSVIVFYAYGVDAAQADHNAVYVKRVVAVGGDKVRYTHAGKLYVNNKLVKQTYQPNHYQLTTGSYMANAHSQFTGWTLTSLSHNQPAWQVTVTNNRVPKGSYFVLGDHRSVSNDSRNWGFVPQNKVIGVVKAWPWQNRQQYINHFQN</sequence>
<gene>
    <name evidence="7" type="ORF">Lp19_0048</name>
</gene>
<dbReference type="SUPFAM" id="SSF51306">
    <property type="entry name" value="LexA/Signal peptidase"/>
    <property type="match status" value="1"/>
</dbReference>
<organism evidence="7 8">
    <name type="scientific">Lactiplantibacillus plantarum</name>
    <name type="common">Lactobacillus plantarum</name>
    <dbReference type="NCBI Taxonomy" id="1590"/>
    <lineage>
        <taxon>Bacteria</taxon>
        <taxon>Bacillati</taxon>
        <taxon>Bacillota</taxon>
        <taxon>Bacilli</taxon>
        <taxon>Lactobacillales</taxon>
        <taxon>Lactobacillaceae</taxon>
        <taxon>Lactiplantibacillus</taxon>
    </lineage>
</organism>
<feature type="transmembrane region" description="Helical" evidence="6">
    <location>
        <begin position="7"/>
        <end position="29"/>
    </location>
</feature>
<dbReference type="RefSeq" id="WP_015825861.1">
    <property type="nucleotide sequence ID" value="NZ_AP018405.1"/>
</dbReference>
<comment type="catalytic activity">
    <reaction evidence="1 6">
        <text>Cleavage of hydrophobic, N-terminal signal or leader sequences from secreted and periplasmic proteins.</text>
        <dbReference type="EC" id="3.4.21.89"/>
    </reaction>
</comment>
<evidence type="ECO:0000256" key="4">
    <source>
        <dbReference type="ARBA" id="ARBA00013208"/>
    </source>
</evidence>
<dbReference type="PATRIC" id="fig|1590.144.peg.2496"/>
<evidence type="ECO:0000256" key="5">
    <source>
        <dbReference type="ARBA" id="ARBA00022801"/>
    </source>
</evidence>
<dbReference type="PROSITE" id="PS00761">
    <property type="entry name" value="SPASE_I_3"/>
    <property type="match status" value="1"/>
</dbReference>
<comment type="caution">
    <text evidence="7">The sequence shown here is derived from an EMBL/GenBank/DDBJ whole genome shotgun (WGS) entry which is preliminary data.</text>
</comment>
<proteinExistence type="inferred from homology"/>
<name>A0A165V831_LACPN</name>
<evidence type="ECO:0000256" key="6">
    <source>
        <dbReference type="RuleBase" id="RU362042"/>
    </source>
</evidence>
<comment type="subcellular location">
    <subcellularLocation>
        <location evidence="2">Cell membrane</location>
        <topology evidence="2">Single-pass type II membrane protein</topology>
    </subcellularLocation>
    <subcellularLocation>
        <location evidence="6">Membrane</location>
        <topology evidence="6">Single-pass type II membrane protein</topology>
    </subcellularLocation>
</comment>
<evidence type="ECO:0000256" key="3">
    <source>
        <dbReference type="ARBA" id="ARBA00009370"/>
    </source>
</evidence>
<evidence type="ECO:0000256" key="2">
    <source>
        <dbReference type="ARBA" id="ARBA00004401"/>
    </source>
</evidence>
<evidence type="ECO:0000313" key="8">
    <source>
        <dbReference type="Proteomes" id="UP000076882"/>
    </source>
</evidence>
<dbReference type="GO" id="GO:0005886">
    <property type="term" value="C:plasma membrane"/>
    <property type="evidence" value="ECO:0007669"/>
    <property type="project" value="UniProtKB-SubCell"/>
</dbReference>
<keyword evidence="6" id="KW-0645">Protease</keyword>
<protein>
    <recommendedName>
        <fullName evidence="4 6">Signal peptidase I</fullName>
        <ecNumber evidence="4 6">3.4.21.89</ecNumber>
    </recommendedName>
</protein>
<keyword evidence="5 6" id="KW-0378">Hydrolase</keyword>
<dbReference type="EMBL" id="LUXM01000001">
    <property type="protein sequence ID" value="KZU98986.1"/>
    <property type="molecule type" value="Genomic_DNA"/>
</dbReference>
<dbReference type="InterPro" id="IPR000223">
    <property type="entry name" value="Pept_S26A_signal_pept_1"/>
</dbReference>
<dbReference type="NCBIfam" id="TIGR02227">
    <property type="entry name" value="sigpep_I_bact"/>
    <property type="match status" value="1"/>
</dbReference>
<dbReference type="EC" id="3.4.21.89" evidence="4 6"/>
<comment type="similarity">
    <text evidence="3 6">Belongs to the peptidase S26 family.</text>
</comment>
<dbReference type="CDD" id="cd06530">
    <property type="entry name" value="S26_SPase_I"/>
    <property type="match status" value="1"/>
</dbReference>
<evidence type="ECO:0000313" key="7">
    <source>
        <dbReference type="EMBL" id="KZU98986.1"/>
    </source>
</evidence>
<evidence type="ECO:0000256" key="1">
    <source>
        <dbReference type="ARBA" id="ARBA00000677"/>
    </source>
</evidence>
<dbReference type="PANTHER" id="PTHR43390">
    <property type="entry name" value="SIGNAL PEPTIDASE I"/>
    <property type="match status" value="1"/>
</dbReference>
<dbReference type="GO" id="GO:0004252">
    <property type="term" value="F:serine-type endopeptidase activity"/>
    <property type="evidence" value="ECO:0007669"/>
    <property type="project" value="InterPro"/>
</dbReference>
<keyword evidence="6" id="KW-0812">Transmembrane</keyword>
<dbReference type="PROSITE" id="PS00760">
    <property type="entry name" value="SPASE_I_2"/>
    <property type="match status" value="1"/>
</dbReference>
<dbReference type="GO" id="GO:0009003">
    <property type="term" value="F:signal peptidase activity"/>
    <property type="evidence" value="ECO:0007669"/>
    <property type="project" value="UniProtKB-EC"/>
</dbReference>
<reference evidence="7 8" key="1">
    <citation type="submission" date="2016-03" db="EMBL/GenBank/DDBJ databases">
        <title>Comparative genomics of 54 Lactobacillus plantarum strains reveals genomic uncoupling from niche constraints.</title>
        <authorList>
            <person name="Martino M.E."/>
        </authorList>
    </citation>
    <scope>NUCLEOTIDE SEQUENCE [LARGE SCALE GENOMIC DNA]</scope>
    <source>
        <strain evidence="7 8">19.1</strain>
    </source>
</reference>
<dbReference type="PRINTS" id="PR00727">
    <property type="entry name" value="LEADERPTASE"/>
</dbReference>
<dbReference type="Gene3D" id="2.10.109.10">
    <property type="entry name" value="Umud Fragment, subunit A"/>
    <property type="match status" value="1"/>
</dbReference>
<dbReference type="InterPro" id="IPR019757">
    <property type="entry name" value="Pept_S26A_signal_pept_1_Lys-AS"/>
</dbReference>
<dbReference type="InterPro" id="IPR019533">
    <property type="entry name" value="Peptidase_S26"/>
</dbReference>
<dbReference type="InterPro" id="IPR036286">
    <property type="entry name" value="LexA/Signal_pep-like_sf"/>
</dbReference>
<dbReference type="GO" id="GO:0006465">
    <property type="term" value="P:signal peptide processing"/>
    <property type="evidence" value="ECO:0007669"/>
    <property type="project" value="InterPro"/>
</dbReference>
<dbReference type="InterPro" id="IPR019758">
    <property type="entry name" value="Pept_S26A_signal_pept_1_CS"/>
</dbReference>
<dbReference type="AlphaFoldDB" id="A0A165V831"/>
<keyword evidence="6" id="KW-0472">Membrane</keyword>
<keyword evidence="6" id="KW-1133">Transmembrane helix</keyword>
<accession>A0A165V831</accession>
<dbReference type="Pfam" id="PF10502">
    <property type="entry name" value="Peptidase_S26"/>
    <property type="match status" value="1"/>
</dbReference>